<evidence type="ECO:0000313" key="8">
    <source>
        <dbReference type="EMBL" id="CEM55294.1"/>
    </source>
</evidence>
<evidence type="ECO:0000256" key="4">
    <source>
        <dbReference type="ARBA" id="ARBA00023239"/>
    </source>
</evidence>
<dbReference type="PhylomeDB" id="A0A0G4IDW4"/>
<dbReference type="GO" id="GO:0006567">
    <property type="term" value="P:L-threonine catabolic process"/>
    <property type="evidence" value="ECO:0007669"/>
    <property type="project" value="TreeGrafter"/>
</dbReference>
<dbReference type="AlphaFoldDB" id="A0A0G4IDW4"/>
<proteinExistence type="inferred from homology"/>
<dbReference type="GO" id="GO:0005829">
    <property type="term" value="C:cytosol"/>
    <property type="evidence" value="ECO:0007669"/>
    <property type="project" value="TreeGrafter"/>
</dbReference>
<dbReference type="PANTHER" id="PTHR48097:SF9">
    <property type="entry name" value="L-THREONINE ALDOLASE"/>
    <property type="match status" value="1"/>
</dbReference>
<dbReference type="GO" id="GO:0008732">
    <property type="term" value="F:L-allo-threonine aldolase activity"/>
    <property type="evidence" value="ECO:0007669"/>
    <property type="project" value="TreeGrafter"/>
</dbReference>
<dbReference type="Pfam" id="PF01212">
    <property type="entry name" value="Beta_elim_lyase"/>
    <property type="match status" value="1"/>
</dbReference>
<feature type="compositionally biased region" description="Polar residues" evidence="6">
    <location>
        <begin position="1"/>
        <end position="25"/>
    </location>
</feature>
<dbReference type="InterPro" id="IPR023603">
    <property type="entry name" value="Low_specificity_L-TA-like"/>
</dbReference>
<keyword evidence="3" id="KW-0663">Pyridoxal phosphate</keyword>
<accession>A0A0G4IDW4</accession>
<dbReference type="VEuPathDB" id="CryptoDB:Cvel_13432"/>
<gene>
    <name evidence="8" type="ORF">Cvel_13432</name>
</gene>
<evidence type="ECO:0000256" key="2">
    <source>
        <dbReference type="ARBA" id="ARBA00006966"/>
    </source>
</evidence>
<dbReference type="EMBL" id="CDMZ01005861">
    <property type="protein sequence ID" value="CEM55294.1"/>
    <property type="molecule type" value="Genomic_DNA"/>
</dbReference>
<organism evidence="8">
    <name type="scientific">Chromera velia CCMP2878</name>
    <dbReference type="NCBI Taxonomy" id="1169474"/>
    <lineage>
        <taxon>Eukaryota</taxon>
        <taxon>Sar</taxon>
        <taxon>Alveolata</taxon>
        <taxon>Colpodellida</taxon>
        <taxon>Chromeraceae</taxon>
        <taxon>Chromera</taxon>
    </lineage>
</organism>
<evidence type="ECO:0000259" key="7">
    <source>
        <dbReference type="Pfam" id="PF01212"/>
    </source>
</evidence>
<feature type="region of interest" description="Disordered" evidence="6">
    <location>
        <begin position="1"/>
        <end position="26"/>
    </location>
</feature>
<dbReference type="GO" id="GO:0006545">
    <property type="term" value="P:glycine biosynthetic process"/>
    <property type="evidence" value="ECO:0007669"/>
    <property type="project" value="TreeGrafter"/>
</dbReference>
<dbReference type="NCBIfam" id="NF041359">
    <property type="entry name" value="GntG_guanitoxin"/>
    <property type="match status" value="1"/>
</dbReference>
<dbReference type="InterPro" id="IPR015422">
    <property type="entry name" value="PyrdxlP-dep_Trfase_small"/>
</dbReference>
<keyword evidence="4" id="KW-0456">Lyase</keyword>
<dbReference type="Gene3D" id="3.90.1150.10">
    <property type="entry name" value="Aspartate Aminotransferase, domain 1"/>
    <property type="match status" value="1"/>
</dbReference>
<evidence type="ECO:0000256" key="3">
    <source>
        <dbReference type="ARBA" id="ARBA00022898"/>
    </source>
</evidence>
<dbReference type="PIRSF" id="PIRSF017617">
    <property type="entry name" value="Thr_aldolase"/>
    <property type="match status" value="1"/>
</dbReference>
<evidence type="ECO:0000256" key="6">
    <source>
        <dbReference type="SAM" id="MobiDB-lite"/>
    </source>
</evidence>
<dbReference type="InterPro" id="IPR001597">
    <property type="entry name" value="ArAA_b-elim_lyase/Thr_aldolase"/>
</dbReference>
<dbReference type="PANTHER" id="PTHR48097">
    <property type="entry name" value="L-THREONINE ALDOLASE-RELATED"/>
    <property type="match status" value="1"/>
</dbReference>
<comment type="cofactor">
    <cofactor evidence="1">
        <name>pyridoxal 5'-phosphate</name>
        <dbReference type="ChEBI" id="CHEBI:597326"/>
    </cofactor>
</comment>
<feature type="modified residue" description="N6-(pyridoxal phosphate)lysine" evidence="5">
    <location>
        <position position="262"/>
    </location>
</feature>
<reference evidence="8" key="1">
    <citation type="submission" date="2014-11" db="EMBL/GenBank/DDBJ databases">
        <authorList>
            <person name="Otto D Thomas"/>
            <person name="Naeem Raeece"/>
        </authorList>
    </citation>
    <scope>NUCLEOTIDE SEQUENCE</scope>
</reference>
<dbReference type="FunFam" id="3.40.640.10:FF:000030">
    <property type="entry name" value="Low-specificity L-threonine aldolase"/>
    <property type="match status" value="1"/>
</dbReference>
<evidence type="ECO:0000256" key="1">
    <source>
        <dbReference type="ARBA" id="ARBA00001933"/>
    </source>
</evidence>
<evidence type="ECO:0000256" key="5">
    <source>
        <dbReference type="PIRSR" id="PIRSR017617-1"/>
    </source>
</evidence>
<feature type="domain" description="Aromatic amino acid beta-eliminating lyase/threonine aldolase" evidence="7">
    <location>
        <begin position="60"/>
        <end position="345"/>
    </location>
</feature>
<comment type="similarity">
    <text evidence="2">Belongs to the threonine aldolase family.</text>
</comment>
<dbReference type="SUPFAM" id="SSF53383">
    <property type="entry name" value="PLP-dependent transferases"/>
    <property type="match status" value="1"/>
</dbReference>
<dbReference type="InterPro" id="IPR015424">
    <property type="entry name" value="PyrdxlP-dep_Trfase"/>
</dbReference>
<protein>
    <recommendedName>
        <fullName evidence="7">Aromatic amino acid beta-eliminating lyase/threonine aldolase domain-containing protein</fullName>
    </recommendedName>
</protein>
<sequence length="421" mass="46204">MYLSESSASTASNPKSPSSKGSTDDMTIDSACKKRFGLHIGKSKDQSLPKHSTAAALVADLRSDTVTQPSEGMWAAMYEAPLGDDVFKDDETTNELEEQVAKMCGKEAALWFPTGTMSNQVAIACHVHQRKPGVINPEIILSKHAHVFVHECGGVAFHSRAQCLPLEGDGDSQFFSPKKFEENIHPEFEIHHTQTVGVCLENALNGMVWPYEQMKEVSEIARKHGIFVHIDGARLWNAAVHDNRPLSDYGALSDSISLCLSKGLGCPGGSIVVGSAAFIKQCRAFRKLFGGGMRQTGIFAACAKYAIEHNWGECMKETHENARWFGGELESFGFEVKYTDTNQVWVKSGSTGCSWKALAHVLNDKGVKIFAWGEELARMVIHYQCPRPRLQGVLDLLPEAMKEAKELMVSGSPVKSSGVYY</sequence>
<dbReference type="InterPro" id="IPR015421">
    <property type="entry name" value="PyrdxlP-dep_Trfase_major"/>
</dbReference>
<name>A0A0G4IDW4_9ALVE</name>
<dbReference type="Gene3D" id="3.40.640.10">
    <property type="entry name" value="Type I PLP-dependent aspartate aminotransferase-like (Major domain)"/>
    <property type="match status" value="1"/>
</dbReference>